<feature type="transmembrane region" description="Helical" evidence="1">
    <location>
        <begin position="364"/>
        <end position="381"/>
    </location>
</feature>
<dbReference type="Proteomes" id="UP000824164">
    <property type="component" value="Unassembled WGS sequence"/>
</dbReference>
<keyword evidence="1" id="KW-1133">Transmembrane helix</keyword>
<feature type="transmembrane region" description="Helical" evidence="1">
    <location>
        <begin position="120"/>
        <end position="138"/>
    </location>
</feature>
<feature type="transmembrane region" description="Helical" evidence="1">
    <location>
        <begin position="335"/>
        <end position="358"/>
    </location>
</feature>
<feature type="transmembrane region" description="Helical" evidence="1">
    <location>
        <begin position="306"/>
        <end position="323"/>
    </location>
</feature>
<feature type="transmembrane region" description="Helical" evidence="1">
    <location>
        <begin position="208"/>
        <end position="228"/>
    </location>
</feature>
<dbReference type="Pfam" id="PF09586">
    <property type="entry name" value="YfhO"/>
    <property type="match status" value="1"/>
</dbReference>
<feature type="transmembrane region" description="Helical" evidence="1">
    <location>
        <begin position="420"/>
        <end position="441"/>
    </location>
</feature>
<dbReference type="PANTHER" id="PTHR38454:SF1">
    <property type="entry name" value="INTEGRAL MEMBRANE PROTEIN"/>
    <property type="match status" value="1"/>
</dbReference>
<sequence length="870" mass="98088">MKLMHIKSKEKSGKRRWYIRYRWQLLAFLIPIVVAATAFICQGVWPFGSRGISIIDSYHQYVPFFSELQYKWRHLDSMAYTWHGGLGTNFISIYAYYLASPLNLLLILMPRNLIMETFAIIYLLKIGLCGLTFYTYLSRRLGKGGLTAVVFSVTYALSGYVIGYGWNIMWLDCIALLPIILMGLEKLVHQRDGLTYGLALALCIYCNYYISIMICIFLCLYFAVQLILMKRKTIRKIGAAVGRFTGYSLLSGAFGAVMLLPAFCTLLSTKSAESEFPTAVTFYTETAELFGQHLAAVAPTSLTGDPNLYCGLFILLLIPLYWMNKKIDLKEKIIYSLLAAFMLFSLNMNILAYIWQGFHFPNGLPGRFSFIYIFLLIRMGYEGFIKRSGWPKYFWFLSAVPACVLLGWSVFHQVENISDIVFWINIALTGIYIVLIGMAALRWKGRRSATIALVSLFLVEICGNSVYGLCANGTVDRKGYYSDQDAVEELKGRVAAQDDSFYRMEVEERRGRDDVTWHNLPGMSLFSSTVNAGTDNLMRRLGFYAVTNKYSYEGATPETDAILNIKYLLSNKKQETIRTFEWEDSADGKNLYKNDMALGQGFMVSEDILNWDYEQTNPFNVLNSFNQAATGSSQLLYQSFGIGVPEAEGCSVEQDTWADFSYSHGEEGGTLTWTYTAQSDEEVYIYFKATRCERLRVETPEGSASYTDEDGHIVEIGNLSAGDTVTLTFELDDAYESGTIKLIGGRHDIHAFYGMVDALRQSTWRVDEYTSTMLSGTVQAAQDGILFTSVPYEEGWTVYVDGKEVEAEAIGGGLIGIPLEQGEHIVKMVYKAPGYFPGICITLGAALIFGLILWRRGMGKNYKILQKCKI</sequence>
<name>A0A9D1HFT7_9FIRM</name>
<evidence type="ECO:0000256" key="1">
    <source>
        <dbReference type="SAM" id="Phobius"/>
    </source>
</evidence>
<accession>A0A9D1HFT7</accession>
<protein>
    <submittedName>
        <fullName evidence="2">YfhO family protein</fullName>
    </submittedName>
</protein>
<proteinExistence type="predicted"/>
<feature type="transmembrane region" description="Helical" evidence="1">
    <location>
        <begin position="90"/>
        <end position="108"/>
    </location>
</feature>
<reference evidence="2" key="2">
    <citation type="journal article" date="2021" name="PeerJ">
        <title>Extensive microbial diversity within the chicken gut microbiome revealed by metagenomics and culture.</title>
        <authorList>
            <person name="Gilroy R."/>
            <person name="Ravi A."/>
            <person name="Getino M."/>
            <person name="Pursley I."/>
            <person name="Horton D.L."/>
            <person name="Alikhan N.F."/>
            <person name="Baker D."/>
            <person name="Gharbi K."/>
            <person name="Hall N."/>
            <person name="Watson M."/>
            <person name="Adriaenssens E.M."/>
            <person name="Foster-Nyarko E."/>
            <person name="Jarju S."/>
            <person name="Secka A."/>
            <person name="Antonio M."/>
            <person name="Oren A."/>
            <person name="Chaudhuri R.R."/>
            <person name="La Ragione R."/>
            <person name="Hildebrand F."/>
            <person name="Pallen M.J."/>
        </authorList>
    </citation>
    <scope>NUCLEOTIDE SEQUENCE</scope>
    <source>
        <strain evidence="2">CHK187-14744</strain>
    </source>
</reference>
<keyword evidence="1" id="KW-0812">Transmembrane</keyword>
<dbReference type="PANTHER" id="PTHR38454">
    <property type="entry name" value="INTEGRAL MEMBRANE PROTEIN-RELATED"/>
    <property type="match status" value="1"/>
</dbReference>
<organism evidence="2 3">
    <name type="scientific">Candidatus Onthocola gallistercoris</name>
    <dbReference type="NCBI Taxonomy" id="2840876"/>
    <lineage>
        <taxon>Bacteria</taxon>
        <taxon>Bacillati</taxon>
        <taxon>Bacillota</taxon>
        <taxon>Bacilli</taxon>
        <taxon>Candidatus Onthocola</taxon>
    </lineage>
</organism>
<dbReference type="EMBL" id="DVLT01000038">
    <property type="protein sequence ID" value="HIU02695.1"/>
    <property type="molecule type" value="Genomic_DNA"/>
</dbReference>
<feature type="transmembrane region" description="Helical" evidence="1">
    <location>
        <begin position="393"/>
        <end position="414"/>
    </location>
</feature>
<dbReference type="AlphaFoldDB" id="A0A9D1HFT7"/>
<feature type="transmembrane region" description="Helical" evidence="1">
    <location>
        <begin position="249"/>
        <end position="268"/>
    </location>
</feature>
<reference evidence="2" key="1">
    <citation type="submission" date="2020-10" db="EMBL/GenBank/DDBJ databases">
        <authorList>
            <person name="Gilroy R."/>
        </authorList>
    </citation>
    <scope>NUCLEOTIDE SEQUENCE</scope>
    <source>
        <strain evidence="2">CHK187-14744</strain>
    </source>
</reference>
<keyword evidence="1" id="KW-0472">Membrane</keyword>
<feature type="transmembrane region" description="Helical" evidence="1">
    <location>
        <begin position="834"/>
        <end position="854"/>
    </location>
</feature>
<evidence type="ECO:0000313" key="2">
    <source>
        <dbReference type="EMBL" id="HIU02695.1"/>
    </source>
</evidence>
<dbReference type="InterPro" id="IPR018580">
    <property type="entry name" value="Uncharacterised_YfhO"/>
</dbReference>
<feature type="transmembrane region" description="Helical" evidence="1">
    <location>
        <begin position="448"/>
        <end position="469"/>
    </location>
</feature>
<feature type="transmembrane region" description="Helical" evidence="1">
    <location>
        <begin position="144"/>
        <end position="162"/>
    </location>
</feature>
<gene>
    <name evidence="2" type="ORF">IAB63_05530</name>
</gene>
<evidence type="ECO:0000313" key="3">
    <source>
        <dbReference type="Proteomes" id="UP000824164"/>
    </source>
</evidence>
<feature type="transmembrane region" description="Helical" evidence="1">
    <location>
        <begin position="169"/>
        <end position="188"/>
    </location>
</feature>
<comment type="caution">
    <text evidence="2">The sequence shown here is derived from an EMBL/GenBank/DDBJ whole genome shotgun (WGS) entry which is preliminary data.</text>
</comment>
<feature type="transmembrane region" description="Helical" evidence="1">
    <location>
        <begin position="21"/>
        <end position="45"/>
    </location>
</feature>